<proteinExistence type="predicted"/>
<feature type="region of interest" description="Disordered" evidence="1">
    <location>
        <begin position="39"/>
        <end position="184"/>
    </location>
</feature>
<organism evidence="2 3">
    <name type="scientific">Coregonus suidteri</name>
    <dbReference type="NCBI Taxonomy" id="861788"/>
    <lineage>
        <taxon>Eukaryota</taxon>
        <taxon>Metazoa</taxon>
        <taxon>Chordata</taxon>
        <taxon>Craniata</taxon>
        <taxon>Vertebrata</taxon>
        <taxon>Euteleostomi</taxon>
        <taxon>Actinopterygii</taxon>
        <taxon>Neopterygii</taxon>
        <taxon>Teleostei</taxon>
        <taxon>Protacanthopterygii</taxon>
        <taxon>Salmoniformes</taxon>
        <taxon>Salmonidae</taxon>
        <taxon>Coregoninae</taxon>
        <taxon>Coregonus</taxon>
    </lineage>
</organism>
<protein>
    <submittedName>
        <fullName evidence="2">Uncharacterized protein</fullName>
    </submittedName>
</protein>
<feature type="compositionally biased region" description="Acidic residues" evidence="1">
    <location>
        <begin position="92"/>
        <end position="113"/>
    </location>
</feature>
<sequence length="184" mass="20827">MEYSCKSIRYPEERRPTSSKAPQPELYLLPMVESVNSVCSQSLTPDTHSHSTDPQTYYTARVRGMPTGTKEPFKFPQIPQGLQPQPPPSPSPDEEEAEEVESYSSTEENEEDLLSSQKPWCAEDDHLLRKAQGPPQRVIEAKESVVKVAPAKKKQRFKRNRARDSGVPMSLEDHDSVFSPTQDR</sequence>
<feature type="compositionally biased region" description="Basic residues" evidence="1">
    <location>
        <begin position="150"/>
        <end position="161"/>
    </location>
</feature>
<feature type="region of interest" description="Disordered" evidence="1">
    <location>
        <begin position="1"/>
        <end position="25"/>
    </location>
</feature>
<reference evidence="2 3" key="1">
    <citation type="submission" date="2021-04" db="EMBL/GenBank/DDBJ databases">
        <authorList>
            <person name="De Guttry C."/>
            <person name="Zahm M."/>
            <person name="Klopp C."/>
            <person name="Cabau C."/>
            <person name="Louis A."/>
            <person name="Berthelot C."/>
            <person name="Parey E."/>
            <person name="Roest Crollius H."/>
            <person name="Montfort J."/>
            <person name="Robinson-Rechavi M."/>
            <person name="Bucao C."/>
            <person name="Bouchez O."/>
            <person name="Gislard M."/>
            <person name="Lluch J."/>
            <person name="Milhes M."/>
            <person name="Lampietro C."/>
            <person name="Lopez Roques C."/>
            <person name="Donnadieu C."/>
            <person name="Braasch I."/>
            <person name="Desvignes T."/>
            <person name="Postlethwait J."/>
            <person name="Bobe J."/>
            <person name="Wedekind C."/>
            <person name="Guiguen Y."/>
        </authorList>
    </citation>
    <scope>NUCLEOTIDE SEQUENCE [LARGE SCALE GENOMIC DNA]</scope>
    <source>
        <strain evidence="2">Cs_M1</strain>
        <tissue evidence="2">Blood</tissue>
    </source>
</reference>
<dbReference type="Proteomes" id="UP001356427">
    <property type="component" value="Unassembled WGS sequence"/>
</dbReference>
<accession>A0AAN8LQE9</accession>
<comment type="caution">
    <text evidence="2">The sequence shown here is derived from an EMBL/GenBank/DDBJ whole genome shotgun (WGS) entry which is preliminary data.</text>
</comment>
<feature type="compositionally biased region" description="Basic and acidic residues" evidence="1">
    <location>
        <begin position="171"/>
        <end position="184"/>
    </location>
</feature>
<evidence type="ECO:0000313" key="2">
    <source>
        <dbReference type="EMBL" id="KAK6314519.1"/>
    </source>
</evidence>
<dbReference type="AlphaFoldDB" id="A0AAN8LQE9"/>
<evidence type="ECO:0000313" key="3">
    <source>
        <dbReference type="Proteomes" id="UP001356427"/>
    </source>
</evidence>
<keyword evidence="3" id="KW-1185">Reference proteome</keyword>
<feature type="compositionally biased region" description="Polar residues" evidence="1">
    <location>
        <begin position="39"/>
        <end position="58"/>
    </location>
</feature>
<dbReference type="EMBL" id="JAGTTL010000013">
    <property type="protein sequence ID" value="KAK6314519.1"/>
    <property type="molecule type" value="Genomic_DNA"/>
</dbReference>
<name>A0AAN8LQE9_9TELE</name>
<evidence type="ECO:0000256" key="1">
    <source>
        <dbReference type="SAM" id="MobiDB-lite"/>
    </source>
</evidence>
<gene>
    <name evidence="2" type="ORF">J4Q44_G00159780</name>
</gene>